<proteinExistence type="inferred from homology"/>
<evidence type="ECO:0000256" key="1">
    <source>
        <dbReference type="ARBA" id="ARBA00004651"/>
    </source>
</evidence>
<evidence type="ECO:0000313" key="9">
    <source>
        <dbReference type="EMBL" id="ANY67925.1"/>
    </source>
</evidence>
<feature type="transmembrane region" description="Helical" evidence="7">
    <location>
        <begin position="173"/>
        <end position="194"/>
    </location>
</feature>
<dbReference type="InterPro" id="IPR003856">
    <property type="entry name" value="LPS_length_determ_N"/>
</dbReference>
<dbReference type="Pfam" id="PF02706">
    <property type="entry name" value="Wzz"/>
    <property type="match status" value="1"/>
</dbReference>
<accession>A0A1B2DJR9</accession>
<evidence type="ECO:0000259" key="8">
    <source>
        <dbReference type="Pfam" id="PF02706"/>
    </source>
</evidence>
<keyword evidence="3" id="KW-1003">Cell membrane</keyword>
<keyword evidence="4 7" id="KW-0812">Transmembrane</keyword>
<dbReference type="GO" id="GO:0004713">
    <property type="term" value="F:protein tyrosine kinase activity"/>
    <property type="evidence" value="ECO:0007669"/>
    <property type="project" value="TreeGrafter"/>
</dbReference>
<comment type="subcellular location">
    <subcellularLocation>
        <location evidence="1">Cell membrane</location>
        <topology evidence="1">Multi-pass membrane protein</topology>
    </subcellularLocation>
</comment>
<dbReference type="PANTHER" id="PTHR32309:SF13">
    <property type="entry name" value="FERRIC ENTEROBACTIN TRANSPORT PROTEIN FEPE"/>
    <property type="match status" value="1"/>
</dbReference>
<sequence length="250" mass="27482">MELKQYMKIIRKKIGLVAVIVLIACAAAAVKSFFFTTPIYQAHARLLVNQTALPDGQFSPSVGTLQTNIMMINSYKVIIKSETILSQVTQRYPELNITPAQLAGRISVSSAENSQVMDLLIRDQSYVRAAQMVNAVSTVFKEQIPLIMKVDNVTVLDKANEAAAAYPINNNPIFVILVSFVAALMLAIGLVFLIEYLDDTFKMESEVEAVLGIPVIASVPKMTKEDVRPSRKRVLNNQGVGEGQHATINQ</sequence>
<protein>
    <submittedName>
        <fullName evidence="9">Lipopolysaccharide biosynthesis protein</fullName>
    </submittedName>
</protein>
<reference evidence="9" key="1">
    <citation type="submission" date="2016-08" db="EMBL/GenBank/DDBJ databases">
        <title>Complete Genome Seqeunce of Paenibacillus sp. BIHB 4019 from tea rhizoplane.</title>
        <authorList>
            <person name="Thakur R."/>
            <person name="Swarnkar M.K."/>
            <person name="Gulati A."/>
        </authorList>
    </citation>
    <scope>NUCLEOTIDE SEQUENCE [LARGE SCALE GENOMIC DNA]</scope>
    <source>
        <strain evidence="9">BIHB4019</strain>
    </source>
</reference>
<keyword evidence="5 7" id="KW-1133">Transmembrane helix</keyword>
<name>A0A1B2DJR9_9BACL</name>
<dbReference type="EMBL" id="CP016808">
    <property type="protein sequence ID" value="ANY67925.1"/>
    <property type="molecule type" value="Genomic_DNA"/>
</dbReference>
<evidence type="ECO:0000256" key="6">
    <source>
        <dbReference type="ARBA" id="ARBA00023136"/>
    </source>
</evidence>
<dbReference type="AlphaFoldDB" id="A0A1B2DJR9"/>
<keyword evidence="6 7" id="KW-0472">Membrane</keyword>
<feature type="domain" description="Polysaccharide chain length determinant N-terminal" evidence="8">
    <location>
        <begin position="2"/>
        <end position="90"/>
    </location>
</feature>
<evidence type="ECO:0000256" key="2">
    <source>
        <dbReference type="ARBA" id="ARBA00006683"/>
    </source>
</evidence>
<dbReference type="PROSITE" id="PS51257">
    <property type="entry name" value="PROKAR_LIPOPROTEIN"/>
    <property type="match status" value="1"/>
</dbReference>
<comment type="similarity">
    <text evidence="2">Belongs to the CpsC/CapA family.</text>
</comment>
<dbReference type="PANTHER" id="PTHR32309">
    <property type="entry name" value="TYROSINE-PROTEIN KINASE"/>
    <property type="match status" value="1"/>
</dbReference>
<dbReference type="GO" id="GO:0005886">
    <property type="term" value="C:plasma membrane"/>
    <property type="evidence" value="ECO:0007669"/>
    <property type="project" value="UniProtKB-SubCell"/>
</dbReference>
<dbReference type="RefSeq" id="WP_099519099.1">
    <property type="nucleotide sequence ID" value="NZ_CP016808.1"/>
</dbReference>
<evidence type="ECO:0000256" key="7">
    <source>
        <dbReference type="SAM" id="Phobius"/>
    </source>
</evidence>
<evidence type="ECO:0000256" key="4">
    <source>
        <dbReference type="ARBA" id="ARBA00022692"/>
    </source>
</evidence>
<evidence type="ECO:0000256" key="5">
    <source>
        <dbReference type="ARBA" id="ARBA00022989"/>
    </source>
</evidence>
<organism evidence="9">
    <name type="scientific">Paenibacillus sp. BIHB 4019</name>
    <dbReference type="NCBI Taxonomy" id="1870819"/>
    <lineage>
        <taxon>Bacteria</taxon>
        <taxon>Bacillati</taxon>
        <taxon>Bacillota</taxon>
        <taxon>Bacilli</taxon>
        <taxon>Bacillales</taxon>
        <taxon>Paenibacillaceae</taxon>
        <taxon>Paenibacillus</taxon>
    </lineage>
</organism>
<gene>
    <name evidence="9" type="ORF">BBD42_16680</name>
</gene>
<dbReference type="InterPro" id="IPR050445">
    <property type="entry name" value="Bact_polysacc_biosynth/exp"/>
</dbReference>
<evidence type="ECO:0000256" key="3">
    <source>
        <dbReference type="ARBA" id="ARBA00022475"/>
    </source>
</evidence>